<evidence type="ECO:0000313" key="1">
    <source>
        <dbReference type="EMBL" id="NEE08808.1"/>
    </source>
</evidence>
<accession>A0A6G3WTG1</accession>
<sequence>PYAAVRRCIEEAGGAEQGLADNREYLVAVMDAAPDNTVRNLVTELAVEVFHGRTIDETYAGMQLVHVRLRAVDRRINDVQGSLARLGSHVAPQDLAAAQNEVWVLQQYAQSLRAHGAAAL</sequence>
<dbReference type="EMBL" id="JAAGMN010001986">
    <property type="protein sequence ID" value="NEE08808.1"/>
    <property type="molecule type" value="Genomic_DNA"/>
</dbReference>
<name>A0A6G3WTG1_9ACTN</name>
<reference evidence="1" key="1">
    <citation type="submission" date="2020-01" db="EMBL/GenBank/DDBJ databases">
        <title>Insect and environment-associated Actinomycetes.</title>
        <authorList>
            <person name="Currrie C."/>
            <person name="Chevrette M."/>
            <person name="Carlson C."/>
            <person name="Stubbendieck R."/>
            <person name="Wendt-Pienkowski E."/>
        </authorList>
    </citation>
    <scope>NUCLEOTIDE SEQUENCE</scope>
    <source>
        <strain evidence="1">SID7499</strain>
    </source>
</reference>
<gene>
    <name evidence="1" type="ORF">G3M58_20435</name>
</gene>
<organism evidence="1">
    <name type="scientific">Streptomyces sp. SID7499</name>
    <dbReference type="NCBI Taxonomy" id="2706086"/>
    <lineage>
        <taxon>Bacteria</taxon>
        <taxon>Bacillati</taxon>
        <taxon>Actinomycetota</taxon>
        <taxon>Actinomycetes</taxon>
        <taxon>Kitasatosporales</taxon>
        <taxon>Streptomycetaceae</taxon>
        <taxon>Streptomyces</taxon>
    </lineage>
</organism>
<dbReference type="AlphaFoldDB" id="A0A6G3WTG1"/>
<proteinExistence type="predicted"/>
<protein>
    <submittedName>
        <fullName evidence="1">DNA primase</fullName>
    </submittedName>
</protein>
<feature type="non-terminal residue" evidence="1">
    <location>
        <position position="1"/>
    </location>
</feature>
<comment type="caution">
    <text evidence="1">The sequence shown here is derived from an EMBL/GenBank/DDBJ whole genome shotgun (WGS) entry which is preliminary data.</text>
</comment>